<accession>A0ABR4F2X4</accession>
<comment type="caution">
    <text evidence="1">The sequence shown here is derived from an EMBL/GenBank/DDBJ whole genome shotgun (WGS) entry which is preliminary data.</text>
</comment>
<reference evidence="1 2" key="1">
    <citation type="submission" date="2024-03" db="EMBL/GenBank/DDBJ databases">
        <title>A high-quality draft genome sequence of Diaporthe vaccinii, a causative agent of upright dieback and viscid rot disease in cranberry plants.</title>
        <authorList>
            <person name="Sarrasin M."/>
            <person name="Lang B.F."/>
            <person name="Burger G."/>
        </authorList>
    </citation>
    <scope>NUCLEOTIDE SEQUENCE [LARGE SCALE GENOMIC DNA]</scope>
    <source>
        <strain evidence="1 2">IS7</strain>
    </source>
</reference>
<gene>
    <name evidence="1" type="ORF">FJTKL_02865</name>
</gene>
<evidence type="ECO:0000313" key="1">
    <source>
        <dbReference type="EMBL" id="KAL2289018.1"/>
    </source>
</evidence>
<protein>
    <submittedName>
        <fullName evidence="1">Uncharacterized protein</fullName>
    </submittedName>
</protein>
<name>A0ABR4F2X4_9PEZI</name>
<organism evidence="1 2">
    <name type="scientific">Diaporthe vaccinii</name>
    <dbReference type="NCBI Taxonomy" id="105482"/>
    <lineage>
        <taxon>Eukaryota</taxon>
        <taxon>Fungi</taxon>
        <taxon>Dikarya</taxon>
        <taxon>Ascomycota</taxon>
        <taxon>Pezizomycotina</taxon>
        <taxon>Sordariomycetes</taxon>
        <taxon>Sordariomycetidae</taxon>
        <taxon>Diaporthales</taxon>
        <taxon>Diaporthaceae</taxon>
        <taxon>Diaporthe</taxon>
        <taxon>Diaporthe eres species complex</taxon>
    </lineage>
</organism>
<sequence length="69" mass="7589">MIALVGTSKQFRSPRSLTANALVLEILDPLFQEHRSEPVASESIVFLSEKMMERTTSGSLFCDLADGES</sequence>
<proteinExistence type="predicted"/>
<keyword evidence="2" id="KW-1185">Reference proteome</keyword>
<dbReference type="Proteomes" id="UP001600888">
    <property type="component" value="Unassembled WGS sequence"/>
</dbReference>
<dbReference type="EMBL" id="JBAWTH010000014">
    <property type="protein sequence ID" value="KAL2289018.1"/>
    <property type="molecule type" value="Genomic_DNA"/>
</dbReference>
<evidence type="ECO:0000313" key="2">
    <source>
        <dbReference type="Proteomes" id="UP001600888"/>
    </source>
</evidence>